<evidence type="ECO:0000256" key="2">
    <source>
        <dbReference type="ARBA" id="ARBA00023125"/>
    </source>
</evidence>
<reference evidence="7" key="1">
    <citation type="submission" date="2011-12" db="EMBL/GenBank/DDBJ databases">
        <title>The complete genome of chromosome of Sulfobacillus acidophilus DSM 10332.</title>
        <authorList>
            <person name="Lucas S."/>
            <person name="Han J."/>
            <person name="Lapidus A."/>
            <person name="Bruce D."/>
            <person name="Goodwin L."/>
            <person name="Pitluck S."/>
            <person name="Peters L."/>
            <person name="Kyrpides N."/>
            <person name="Mavromatis K."/>
            <person name="Ivanova N."/>
            <person name="Mikhailova N."/>
            <person name="Chertkov O."/>
            <person name="Saunders E."/>
            <person name="Detter J.C."/>
            <person name="Tapia R."/>
            <person name="Han C."/>
            <person name="Land M."/>
            <person name="Hauser L."/>
            <person name="Markowitz V."/>
            <person name="Cheng J.-F."/>
            <person name="Hugenholtz P."/>
            <person name="Woyke T."/>
            <person name="Wu D."/>
            <person name="Pukall R."/>
            <person name="Gehrich-Schroeter G."/>
            <person name="Schneider S."/>
            <person name="Klenk H.-P."/>
            <person name="Eisen J.A."/>
        </authorList>
    </citation>
    <scope>NUCLEOTIDE SEQUENCE [LARGE SCALE GENOMIC DNA]</scope>
    <source>
        <strain evidence="7">ATCC 700253 / DSM 10332 / NAL</strain>
    </source>
</reference>
<dbReference type="GO" id="GO:0045892">
    <property type="term" value="P:negative regulation of DNA-templated transcription"/>
    <property type="evidence" value="ECO:0007669"/>
    <property type="project" value="TreeGrafter"/>
</dbReference>
<name>G8U1N0_SULAD</name>
<dbReference type="PANTHER" id="PTHR30136:SF8">
    <property type="entry name" value="TRANSCRIPTIONAL REGULATORY PROTEIN"/>
    <property type="match status" value="1"/>
</dbReference>
<reference evidence="6 7" key="2">
    <citation type="journal article" date="2012" name="Stand. Genomic Sci.">
        <title>Complete genome sequence of the moderately thermophilic mineral-sulfide-oxidizing firmicute Sulfobacillus acidophilus type strain (NAL(T)).</title>
        <authorList>
            <person name="Anderson I."/>
            <person name="Chertkov O."/>
            <person name="Chen A."/>
            <person name="Saunders E."/>
            <person name="Lapidus A."/>
            <person name="Nolan M."/>
            <person name="Lucas S."/>
            <person name="Hammon N."/>
            <person name="Deshpande S."/>
            <person name="Cheng J.F."/>
            <person name="Han C."/>
            <person name="Tapia R."/>
            <person name="Goodwin L.A."/>
            <person name="Pitluck S."/>
            <person name="Liolios K."/>
            <person name="Pagani I."/>
            <person name="Ivanova N."/>
            <person name="Mikhailova N."/>
            <person name="Pati A."/>
            <person name="Palaniappan K."/>
            <person name="Land M."/>
            <person name="Pan C."/>
            <person name="Rohde M."/>
            <person name="Pukall R."/>
            <person name="Goker M."/>
            <person name="Detter J.C."/>
            <person name="Woyke T."/>
            <person name="Bristow J."/>
            <person name="Eisen J.A."/>
            <person name="Markowitz V."/>
            <person name="Hugenholtz P."/>
            <person name="Kyrpides N.C."/>
            <person name="Klenk H.P."/>
            <person name="Mavromatis K."/>
        </authorList>
    </citation>
    <scope>NUCLEOTIDE SEQUENCE [LARGE SCALE GENOMIC DNA]</scope>
    <source>
        <strain evidence="7">ATCC 700253 / DSM 10332 / NAL</strain>
    </source>
</reference>
<evidence type="ECO:0000256" key="1">
    <source>
        <dbReference type="ARBA" id="ARBA00023015"/>
    </source>
</evidence>
<feature type="domain" description="IclR-ED" evidence="5">
    <location>
        <begin position="69"/>
        <end position="253"/>
    </location>
</feature>
<dbReference type="PATRIC" id="fig|679936.5.peg.3298"/>
<dbReference type="Gene3D" id="3.30.450.40">
    <property type="match status" value="1"/>
</dbReference>
<feature type="domain" description="HTH iclR-type" evidence="4">
    <location>
        <begin position="5"/>
        <end position="68"/>
    </location>
</feature>
<dbReference type="CDD" id="cd00090">
    <property type="entry name" value="HTH_ARSR"/>
    <property type="match status" value="1"/>
</dbReference>
<sequence length="260" mass="28913">MEYEVPSVNTAMKILKVLSRYRYKSCSLKEIAELVNVNKTTCLRILRTLERHDAVKYDPQRKQYSLGPYLVPLGRRALDLNSHLATATAELPVIAQQTGLTTVLIRRVSPDRVMYLAVEEPPGDHPKLSVAAGQQFPLAAVAFGRCFLAYEDESSWQDYIHHGLVRYTPQSIVDPEEFVAVLRKTRQDGYSVSHGSLTPGISAVASPIFNHDGQVELVIACLAMTAEMTAEREQAVVSVLQASTRRLSELNDYDAALTSH</sequence>
<evidence type="ECO:0000256" key="3">
    <source>
        <dbReference type="ARBA" id="ARBA00023163"/>
    </source>
</evidence>
<dbReference type="PANTHER" id="PTHR30136">
    <property type="entry name" value="HELIX-TURN-HELIX TRANSCRIPTIONAL REGULATOR, ICLR FAMILY"/>
    <property type="match status" value="1"/>
</dbReference>
<organism evidence="6 7">
    <name type="scientific">Sulfobacillus acidophilus (strain ATCC 700253 / DSM 10332 / NAL)</name>
    <dbReference type="NCBI Taxonomy" id="679936"/>
    <lineage>
        <taxon>Bacteria</taxon>
        <taxon>Bacillati</taxon>
        <taxon>Bacillota</taxon>
        <taxon>Clostridia</taxon>
        <taxon>Eubacteriales</taxon>
        <taxon>Clostridiales Family XVII. Incertae Sedis</taxon>
        <taxon>Sulfobacillus</taxon>
    </lineage>
</organism>
<keyword evidence="3" id="KW-0804">Transcription</keyword>
<dbReference type="InterPro" id="IPR014757">
    <property type="entry name" value="Tscrpt_reg_IclR_C"/>
</dbReference>
<keyword evidence="1" id="KW-0805">Transcription regulation</keyword>
<dbReference type="PROSITE" id="PS51078">
    <property type="entry name" value="ICLR_ED"/>
    <property type="match status" value="1"/>
</dbReference>
<keyword evidence="7" id="KW-1185">Reference proteome</keyword>
<dbReference type="PROSITE" id="PS51077">
    <property type="entry name" value="HTH_ICLR"/>
    <property type="match status" value="1"/>
</dbReference>
<dbReference type="InterPro" id="IPR036388">
    <property type="entry name" value="WH-like_DNA-bd_sf"/>
</dbReference>
<dbReference type="InterPro" id="IPR011991">
    <property type="entry name" value="ArsR-like_HTH"/>
</dbReference>
<dbReference type="EMBL" id="CP003179">
    <property type="protein sequence ID" value="AEW06635.1"/>
    <property type="molecule type" value="Genomic_DNA"/>
</dbReference>
<dbReference type="InterPro" id="IPR036390">
    <property type="entry name" value="WH_DNA-bd_sf"/>
</dbReference>
<dbReference type="STRING" id="679936.Sulac_3189"/>
<dbReference type="HOGENOM" id="CLU_062618_6_0_9"/>
<dbReference type="Gene3D" id="1.10.10.10">
    <property type="entry name" value="Winged helix-like DNA-binding domain superfamily/Winged helix DNA-binding domain"/>
    <property type="match status" value="1"/>
</dbReference>
<dbReference type="SUPFAM" id="SSF55781">
    <property type="entry name" value="GAF domain-like"/>
    <property type="match status" value="1"/>
</dbReference>
<evidence type="ECO:0000259" key="4">
    <source>
        <dbReference type="PROSITE" id="PS51077"/>
    </source>
</evidence>
<dbReference type="SUPFAM" id="SSF46785">
    <property type="entry name" value="Winged helix' DNA-binding domain"/>
    <property type="match status" value="1"/>
</dbReference>
<dbReference type="InterPro" id="IPR029016">
    <property type="entry name" value="GAF-like_dom_sf"/>
</dbReference>
<accession>G8U1N0</accession>
<protein>
    <submittedName>
        <fullName evidence="6">Transcriptional regulator, IclR family</fullName>
    </submittedName>
</protein>
<evidence type="ECO:0000313" key="6">
    <source>
        <dbReference type="EMBL" id="AEW06635.1"/>
    </source>
</evidence>
<dbReference type="Pfam" id="PF01614">
    <property type="entry name" value="IclR_C"/>
    <property type="match status" value="1"/>
</dbReference>
<dbReference type="InterPro" id="IPR050707">
    <property type="entry name" value="HTH_MetabolicPath_Reg"/>
</dbReference>
<dbReference type="SMART" id="SM00346">
    <property type="entry name" value="HTH_ICLR"/>
    <property type="match status" value="1"/>
</dbReference>
<keyword evidence="2" id="KW-0238">DNA-binding</keyword>
<evidence type="ECO:0000313" key="7">
    <source>
        <dbReference type="Proteomes" id="UP000005439"/>
    </source>
</evidence>
<gene>
    <name evidence="6" type="ordered locus">Sulac_3189</name>
</gene>
<dbReference type="GO" id="GO:0003700">
    <property type="term" value="F:DNA-binding transcription factor activity"/>
    <property type="evidence" value="ECO:0007669"/>
    <property type="project" value="TreeGrafter"/>
</dbReference>
<dbReference type="Proteomes" id="UP000005439">
    <property type="component" value="Chromosome"/>
</dbReference>
<evidence type="ECO:0000259" key="5">
    <source>
        <dbReference type="PROSITE" id="PS51078"/>
    </source>
</evidence>
<proteinExistence type="predicted"/>
<dbReference type="AlphaFoldDB" id="G8U1N0"/>
<dbReference type="InterPro" id="IPR005471">
    <property type="entry name" value="Tscrpt_reg_IclR_N"/>
</dbReference>
<dbReference type="Pfam" id="PF09339">
    <property type="entry name" value="HTH_IclR"/>
    <property type="match status" value="1"/>
</dbReference>
<dbReference type="GO" id="GO:0003677">
    <property type="term" value="F:DNA binding"/>
    <property type="evidence" value="ECO:0007669"/>
    <property type="project" value="UniProtKB-KW"/>
</dbReference>
<dbReference type="KEGG" id="sap:Sulac_3189"/>